<comment type="function">
    <text evidence="1">Could be a virulence factor.</text>
</comment>
<sequence>MFPDAAIRKAKMLTQPQSDTDLDPEPSILPLITAAEVYPAMERAFLEAQHEIWAGYRVFDLFTRLRSPEGRAIGDTWFDLITHTLRRGVHIHMALSDFDPIMATALHRDTWRSMRAFLAAAELAGEGAKLDLVAAAHPARVGRPHRLLFWPWVRRRLKETVDGLNALDPATRDRRLHHLPGLARHVERCDTGALRPKKWPPADLLPATHHQKIAVFDRHLLCVGGLDLDERRYDDPEHRRRRDETWHDVQVMVRGGPAVDEAQTHLETFLKVTAGHSDPPPATHLLSTLSRKRQVTTPFMGPKPLRRTLEAAHLARIGSARRLIYLETQFFRDHGIAQALARAARSNPDLRLVLVLPAAPEDVAFDGKTSMDARYGEGLQAAAIQTVEQAFGPRAAICSPVRPQAFDSGGRDCSAGSPIIYVHAKVSIFDTTSAIISSANLNGRSLQWDTEAGIELTDPALITDFRARVLTHWLGDPPEEDFTNPDTAVAAIRARAQRNLEVAPEERKGFLVPHDPEPARAFGRRAPGIPQAMV</sequence>
<dbReference type="eggNOG" id="COG1502">
    <property type="taxonomic scope" value="Bacteria"/>
</dbReference>
<gene>
    <name evidence="8" type="ORF">roselon_02787</name>
</gene>
<feature type="region of interest" description="Disordered" evidence="6">
    <location>
        <begin position="513"/>
        <end position="534"/>
    </location>
</feature>
<keyword evidence="9" id="KW-1185">Reference proteome</keyword>
<protein>
    <recommendedName>
        <fullName evidence="3">Phospholipase D</fullName>
    </recommendedName>
    <alternativeName>
        <fullName evidence="5">Choline phosphatase</fullName>
    </alternativeName>
</protein>
<reference evidence="8 9" key="1">
    <citation type="submission" date="2013-03" db="EMBL/GenBank/DDBJ databases">
        <authorList>
            <person name="Fiebig A."/>
            <person name="Goeker M."/>
            <person name="Klenk H.-P.P."/>
        </authorList>
    </citation>
    <scope>NUCLEOTIDE SEQUENCE [LARGE SCALE GENOMIC DNA]</scope>
    <source>
        <strain evidence="9">DSM 19469</strain>
    </source>
</reference>
<dbReference type="EMBL" id="CP004372">
    <property type="protein sequence ID" value="AHM05085.1"/>
    <property type="molecule type" value="Genomic_DNA"/>
</dbReference>
<dbReference type="HOGENOM" id="CLU_550811_0_0_5"/>
<accession>W8SRD2</accession>
<dbReference type="PANTHER" id="PTHR21248:SF12">
    <property type="entry name" value="CARDIOLIPIN SYNTHASE C"/>
    <property type="match status" value="1"/>
</dbReference>
<dbReference type="SUPFAM" id="SSF56024">
    <property type="entry name" value="Phospholipase D/nuclease"/>
    <property type="match status" value="2"/>
</dbReference>
<dbReference type="GO" id="GO:0030572">
    <property type="term" value="F:phosphatidyltransferase activity"/>
    <property type="evidence" value="ECO:0007669"/>
    <property type="project" value="UniProtKB-ARBA"/>
</dbReference>
<dbReference type="GO" id="GO:0005576">
    <property type="term" value="C:extracellular region"/>
    <property type="evidence" value="ECO:0007669"/>
    <property type="project" value="UniProtKB-SubCell"/>
</dbReference>
<name>W8SRD2_9RHOB</name>
<dbReference type="Proteomes" id="UP000019593">
    <property type="component" value="Chromosome"/>
</dbReference>
<organism evidence="8 9">
    <name type="scientific">Roseicyclus elongatus DSM 19469</name>
    <dbReference type="NCBI Taxonomy" id="1294273"/>
    <lineage>
        <taxon>Bacteria</taxon>
        <taxon>Pseudomonadati</taxon>
        <taxon>Pseudomonadota</taxon>
        <taxon>Alphaproteobacteria</taxon>
        <taxon>Rhodobacterales</taxon>
        <taxon>Roseobacteraceae</taxon>
        <taxon>Roseicyclus</taxon>
    </lineage>
</organism>
<dbReference type="Pfam" id="PF13091">
    <property type="entry name" value="PLDc_2"/>
    <property type="match status" value="1"/>
</dbReference>
<dbReference type="PANTHER" id="PTHR21248">
    <property type="entry name" value="CARDIOLIPIN SYNTHASE"/>
    <property type="match status" value="1"/>
</dbReference>
<dbReference type="Pfam" id="PF00614">
    <property type="entry name" value="PLDc"/>
    <property type="match status" value="1"/>
</dbReference>
<dbReference type="InterPro" id="IPR025202">
    <property type="entry name" value="PLD-like_dom"/>
</dbReference>
<evidence type="ECO:0000256" key="3">
    <source>
        <dbReference type="ARBA" id="ARBA00018392"/>
    </source>
</evidence>
<evidence type="ECO:0000256" key="5">
    <source>
        <dbReference type="ARBA" id="ARBA00029594"/>
    </source>
</evidence>
<evidence type="ECO:0000256" key="1">
    <source>
        <dbReference type="ARBA" id="ARBA00003145"/>
    </source>
</evidence>
<keyword evidence="4" id="KW-0964">Secreted</keyword>
<dbReference type="KEGG" id="red:roselon_02787"/>
<dbReference type="GO" id="GO:0032049">
    <property type="term" value="P:cardiolipin biosynthetic process"/>
    <property type="evidence" value="ECO:0007669"/>
    <property type="project" value="UniProtKB-ARBA"/>
</dbReference>
<dbReference type="PATRIC" id="fig|1294273.3.peg.2750"/>
<evidence type="ECO:0000256" key="6">
    <source>
        <dbReference type="SAM" id="MobiDB-lite"/>
    </source>
</evidence>
<evidence type="ECO:0000256" key="2">
    <source>
        <dbReference type="ARBA" id="ARBA00004613"/>
    </source>
</evidence>
<dbReference type="SMART" id="SM00155">
    <property type="entry name" value="PLDc"/>
    <property type="match status" value="2"/>
</dbReference>
<proteinExistence type="predicted"/>
<dbReference type="STRING" id="1294273.roselon_02787"/>
<evidence type="ECO:0000313" key="8">
    <source>
        <dbReference type="EMBL" id="AHM05085.1"/>
    </source>
</evidence>
<dbReference type="RefSeq" id="WP_025312786.1">
    <property type="nucleotide sequence ID" value="NZ_CP004372.1"/>
</dbReference>
<comment type="subcellular location">
    <subcellularLocation>
        <location evidence="2">Secreted</location>
    </subcellularLocation>
</comment>
<dbReference type="CDD" id="cd09105">
    <property type="entry name" value="PLDc_vPLD1_2_like_2"/>
    <property type="match status" value="1"/>
</dbReference>
<dbReference type="Gene3D" id="3.30.870.10">
    <property type="entry name" value="Endonuclease Chain A"/>
    <property type="match status" value="2"/>
</dbReference>
<dbReference type="PROSITE" id="PS50035">
    <property type="entry name" value="PLD"/>
    <property type="match status" value="2"/>
</dbReference>
<evidence type="ECO:0000313" key="9">
    <source>
        <dbReference type="Proteomes" id="UP000019593"/>
    </source>
</evidence>
<feature type="domain" description="PLD phosphodiesterase" evidence="7">
    <location>
        <begin position="205"/>
        <end position="232"/>
    </location>
</feature>
<feature type="domain" description="PLD phosphodiesterase" evidence="7">
    <location>
        <begin position="423"/>
        <end position="445"/>
    </location>
</feature>
<dbReference type="AlphaFoldDB" id="W8SRD2"/>
<evidence type="ECO:0000259" key="7">
    <source>
        <dbReference type="PROSITE" id="PS50035"/>
    </source>
</evidence>
<dbReference type="InterPro" id="IPR001736">
    <property type="entry name" value="PLipase_D/transphosphatidylase"/>
</dbReference>
<evidence type="ECO:0000256" key="4">
    <source>
        <dbReference type="ARBA" id="ARBA00022525"/>
    </source>
</evidence>